<reference evidence="3" key="1">
    <citation type="journal article" date="2012" name="Science">
        <title>The Paleozoic origin of enzymatic lignin decomposition reconstructed from 31 fungal genomes.</title>
        <authorList>
            <person name="Floudas D."/>
            <person name="Binder M."/>
            <person name="Riley R."/>
            <person name="Barry K."/>
            <person name="Blanchette R.A."/>
            <person name="Henrissat B."/>
            <person name="Martinez A.T."/>
            <person name="Otillar R."/>
            <person name="Spatafora J.W."/>
            <person name="Yadav J.S."/>
            <person name="Aerts A."/>
            <person name="Benoit I."/>
            <person name="Boyd A."/>
            <person name="Carlson A."/>
            <person name="Copeland A."/>
            <person name="Coutinho P.M."/>
            <person name="de Vries R.P."/>
            <person name="Ferreira P."/>
            <person name="Findley K."/>
            <person name="Foster B."/>
            <person name="Gaskell J."/>
            <person name="Glotzer D."/>
            <person name="Gorecki P."/>
            <person name="Heitman J."/>
            <person name="Hesse C."/>
            <person name="Hori C."/>
            <person name="Igarashi K."/>
            <person name="Jurgens J.A."/>
            <person name="Kallen N."/>
            <person name="Kersten P."/>
            <person name="Kohler A."/>
            <person name="Kuees U."/>
            <person name="Kumar T.K.A."/>
            <person name="Kuo A."/>
            <person name="LaButti K."/>
            <person name="Larrondo L.F."/>
            <person name="Lindquist E."/>
            <person name="Ling A."/>
            <person name="Lombard V."/>
            <person name="Lucas S."/>
            <person name="Lundell T."/>
            <person name="Martin R."/>
            <person name="McLaughlin D.J."/>
            <person name="Morgenstern I."/>
            <person name="Morin E."/>
            <person name="Murat C."/>
            <person name="Nagy L.G."/>
            <person name="Nolan M."/>
            <person name="Ohm R.A."/>
            <person name="Patyshakuliyeva A."/>
            <person name="Rokas A."/>
            <person name="Ruiz-Duenas F.J."/>
            <person name="Sabat G."/>
            <person name="Salamov A."/>
            <person name="Samejima M."/>
            <person name="Schmutz J."/>
            <person name="Slot J.C."/>
            <person name="St John F."/>
            <person name="Stenlid J."/>
            <person name="Sun H."/>
            <person name="Sun S."/>
            <person name="Syed K."/>
            <person name="Tsang A."/>
            <person name="Wiebenga A."/>
            <person name="Young D."/>
            <person name="Pisabarro A."/>
            <person name="Eastwood D.C."/>
            <person name="Martin F."/>
            <person name="Cullen D."/>
            <person name="Grigoriev I.V."/>
            <person name="Hibbett D.S."/>
        </authorList>
    </citation>
    <scope>NUCLEOTIDE SEQUENCE [LARGE SCALE GENOMIC DNA]</scope>
    <source>
        <strain evidence="3">HHB-11173 SS5</strain>
    </source>
</reference>
<dbReference type="RefSeq" id="XP_007387792.1">
    <property type="nucleotide sequence ID" value="XM_007387730.1"/>
</dbReference>
<dbReference type="EMBL" id="JH687552">
    <property type="protein sequence ID" value="EIN04869.1"/>
    <property type="molecule type" value="Genomic_DNA"/>
</dbReference>
<dbReference type="AlphaFoldDB" id="R7S4R0"/>
<dbReference type="HOGENOM" id="CLU_051038_0_0_1"/>
<dbReference type="Proteomes" id="UP000054196">
    <property type="component" value="Unassembled WGS sequence"/>
</dbReference>
<evidence type="ECO:0000313" key="2">
    <source>
        <dbReference type="EMBL" id="EIN04869.1"/>
    </source>
</evidence>
<protein>
    <submittedName>
        <fullName evidence="2">Uncharacterized protein</fullName>
    </submittedName>
</protein>
<accession>R7S4R0</accession>
<organism evidence="2 3">
    <name type="scientific">Punctularia strigosozonata (strain HHB-11173)</name>
    <name type="common">White-rot fungus</name>
    <dbReference type="NCBI Taxonomy" id="741275"/>
    <lineage>
        <taxon>Eukaryota</taxon>
        <taxon>Fungi</taxon>
        <taxon>Dikarya</taxon>
        <taxon>Basidiomycota</taxon>
        <taxon>Agaricomycotina</taxon>
        <taxon>Agaricomycetes</taxon>
        <taxon>Corticiales</taxon>
        <taxon>Punctulariaceae</taxon>
        <taxon>Punctularia</taxon>
    </lineage>
</organism>
<name>R7S4R0_PUNST</name>
<gene>
    <name evidence="2" type="ORF">PUNSTDRAFT_47148</name>
</gene>
<evidence type="ECO:0000313" key="3">
    <source>
        <dbReference type="Proteomes" id="UP000054196"/>
    </source>
</evidence>
<sequence>MSPSHPPKEIRVRVPRHHSQRVGPALSAKIVSIAATEGNVKVDTRQSIHNTHEAGSDLVKAIESASEWNSMLASARAERGPQWDVATQMRVFFVDEGSELYYDPTPLRGEPADAAPPKEEPAASSSHLSGFNSVPQAQEFVPMAISPQLRRAPSMSGGMNAAHPYGQPNQNQPFSPISPYGGMNAGMGNMGAMGGMGMNMSGGMGGQMGGMNMGGATQGKVVEMGECP</sequence>
<dbReference type="KEGG" id="psq:PUNSTDRAFT_47148"/>
<evidence type="ECO:0000256" key="1">
    <source>
        <dbReference type="SAM" id="MobiDB-lite"/>
    </source>
</evidence>
<keyword evidence="3" id="KW-1185">Reference proteome</keyword>
<dbReference type="eggNOG" id="ENOG502SF56">
    <property type="taxonomic scope" value="Eukaryota"/>
</dbReference>
<dbReference type="GeneID" id="18882849"/>
<dbReference type="OrthoDB" id="5550090at2759"/>
<feature type="region of interest" description="Disordered" evidence="1">
    <location>
        <begin position="103"/>
        <end position="130"/>
    </location>
</feature>
<proteinExistence type="predicted"/>